<dbReference type="InterPro" id="IPR004761">
    <property type="entry name" value="Spore_GerAB"/>
</dbReference>
<protein>
    <submittedName>
        <fullName evidence="2">GerAB/ArcD/ProY family transporter</fullName>
    </submittedName>
</protein>
<feature type="transmembrane region" description="Helical" evidence="1">
    <location>
        <begin position="6"/>
        <end position="24"/>
    </location>
</feature>
<accession>A0ABW0VW38</accession>
<dbReference type="RefSeq" id="WP_379187966.1">
    <property type="nucleotide sequence ID" value="NZ_JBHSOW010000035.1"/>
</dbReference>
<evidence type="ECO:0000313" key="2">
    <source>
        <dbReference type="EMBL" id="MFC5649443.1"/>
    </source>
</evidence>
<sequence length="79" mass="8634">MLLPCTPTVIVGCVMMALVAWGAFKRIEVLCRCALILFPLLAISMALIAILLIPDMEPTNIFPIFESDWTNSKSILAAP</sequence>
<dbReference type="EMBL" id="JBHSOW010000035">
    <property type="protein sequence ID" value="MFC5649443.1"/>
    <property type="molecule type" value="Genomic_DNA"/>
</dbReference>
<organism evidence="2 3">
    <name type="scientific">Paenibacillus solisilvae</name>
    <dbReference type="NCBI Taxonomy" id="2486751"/>
    <lineage>
        <taxon>Bacteria</taxon>
        <taxon>Bacillati</taxon>
        <taxon>Bacillota</taxon>
        <taxon>Bacilli</taxon>
        <taxon>Bacillales</taxon>
        <taxon>Paenibacillaceae</taxon>
        <taxon>Paenibacillus</taxon>
    </lineage>
</organism>
<gene>
    <name evidence="2" type="ORF">ACFPYJ_09915</name>
</gene>
<comment type="caution">
    <text evidence="2">The sequence shown here is derived from an EMBL/GenBank/DDBJ whole genome shotgun (WGS) entry which is preliminary data.</text>
</comment>
<name>A0ABW0VW38_9BACL</name>
<evidence type="ECO:0000256" key="1">
    <source>
        <dbReference type="SAM" id="Phobius"/>
    </source>
</evidence>
<proteinExistence type="predicted"/>
<dbReference type="Proteomes" id="UP001596047">
    <property type="component" value="Unassembled WGS sequence"/>
</dbReference>
<evidence type="ECO:0000313" key="3">
    <source>
        <dbReference type="Proteomes" id="UP001596047"/>
    </source>
</evidence>
<keyword evidence="1" id="KW-0812">Transmembrane</keyword>
<feature type="transmembrane region" description="Helical" evidence="1">
    <location>
        <begin position="33"/>
        <end position="53"/>
    </location>
</feature>
<keyword evidence="1" id="KW-1133">Transmembrane helix</keyword>
<dbReference type="Pfam" id="PF03845">
    <property type="entry name" value="Spore_permease"/>
    <property type="match status" value="1"/>
</dbReference>
<keyword evidence="1" id="KW-0472">Membrane</keyword>
<reference evidence="3" key="1">
    <citation type="journal article" date="2019" name="Int. J. Syst. Evol. Microbiol.">
        <title>The Global Catalogue of Microorganisms (GCM) 10K type strain sequencing project: providing services to taxonomists for standard genome sequencing and annotation.</title>
        <authorList>
            <consortium name="The Broad Institute Genomics Platform"/>
            <consortium name="The Broad Institute Genome Sequencing Center for Infectious Disease"/>
            <person name="Wu L."/>
            <person name="Ma J."/>
        </authorList>
    </citation>
    <scope>NUCLEOTIDE SEQUENCE [LARGE SCALE GENOMIC DNA]</scope>
    <source>
        <strain evidence="3">CGMCC 1.3240</strain>
    </source>
</reference>
<keyword evidence="3" id="KW-1185">Reference proteome</keyword>